<feature type="active site" description="Charge relay system" evidence="11 12">
    <location>
        <position position="154"/>
    </location>
</feature>
<feature type="active site" description="Charge relay system" evidence="11 12">
    <location>
        <position position="551"/>
    </location>
</feature>
<sequence length="860" mass="92476">MEPNFMFSLLLIISLWLLLTFHSNAETSTYIIHMNKSFFPQVFTNHHDWFKSTIHSLKSKTLVLDDHDQQEEASMQSQKQLVYTYDNAMYGFSALLSSNELETLNNTDGFVAAYQDRTATMDTTHTFEFLSLDSPSGLWHASNFGDDIIIGVIDSGVWPESQSFKDDGMTKKIPNKWKGTCETGHKFNASMCNFKLIGARSFNKGVIASNPNVRIRMNSARDSIGHGTHTSSTVAGNYVNGTSYFGYAKGVARGIAPRARLAMYKVIWEEGLLASDVLAGMDQAIADGVDVISISMGFDGVPLYEDAIAIASFAAMEKGIVVSSSAGNSGPKHGTLHNGIPWVLTVAAGTIDRTFGSLVLGNGQNIIGWTLFASNSTIVENLPLVYDNTLSSCNSVKRLSQVNKQVIIICDSISNSSSVFDQIDVVTQTNMLGAVFLSDSPELIDLRHIYAPGIVIKTKDAESVIKYAKRNKNNPTASIKFQQTFLGIKPAPIAAHYSSRGPSHGFPWILKPDIMAPGSRVLAAFVPYKPTARIGTDVFLSSDYNFMSGTSMACPHASGVAALLKAVHPQWSSAAIRSALITTANPLDNTKNLIRDNGYPSQYASPLAIGAGEIDPNRAMNPDSPSGLWHASNFGDDIIVGVIDSGVWPESQSFKDDGMTKKIPNKWKGTCETGHKFNASVCNFKLIGARSFNKGVIAGNYRNVGISKNSARDSIGHGTHTSSTVAGNYVNGASYFGYAKGVARGIAPKAKIAMYKVIWEEDVMASDVLAGMDQAIIDGVDVISISIGIDGIPLYEDAIAIASFTAMEKGIVVSSSAGNSGPKHGTLHNGIPWVLTVAAGTTDRTFGSLVLGNGENIIGW</sequence>
<comment type="similarity">
    <text evidence="3 12">Belongs to the peptidase S8 family.</text>
</comment>
<gene>
    <name evidence="16" type="ORF">MtrunA17_Chr7g0248861</name>
</gene>
<evidence type="ECO:0000313" key="16">
    <source>
        <dbReference type="EMBL" id="RHN47059.1"/>
    </source>
</evidence>
<evidence type="ECO:0000259" key="14">
    <source>
        <dbReference type="Pfam" id="PF00082"/>
    </source>
</evidence>
<feature type="active site" description="Charge relay system" evidence="11 12">
    <location>
        <position position="226"/>
    </location>
</feature>
<dbReference type="GO" id="GO:0048046">
    <property type="term" value="C:apoplast"/>
    <property type="evidence" value="ECO:0007669"/>
    <property type="project" value="UniProtKB-SubCell"/>
</dbReference>
<protein>
    <submittedName>
        <fullName evidence="16">Putative tripeptidyl-peptidase II</fullName>
        <ecNumber evidence="16">3.4.14.10</ecNumber>
    </submittedName>
</protein>
<dbReference type="Gene3D" id="3.40.50.200">
    <property type="entry name" value="Peptidase S8/S53 domain"/>
    <property type="match status" value="2"/>
</dbReference>
<evidence type="ECO:0000256" key="4">
    <source>
        <dbReference type="ARBA" id="ARBA00022523"/>
    </source>
</evidence>
<keyword evidence="10" id="KW-0325">Glycoprotein</keyword>
<reference evidence="17" key="1">
    <citation type="journal article" date="2018" name="Nat. Plants">
        <title>Whole-genome landscape of Medicago truncatula symbiotic genes.</title>
        <authorList>
            <person name="Pecrix Y."/>
            <person name="Staton S.E."/>
            <person name="Sallet E."/>
            <person name="Lelandais-Briere C."/>
            <person name="Moreau S."/>
            <person name="Carrere S."/>
            <person name="Blein T."/>
            <person name="Jardinaud M.F."/>
            <person name="Latrasse D."/>
            <person name="Zouine M."/>
            <person name="Zahm M."/>
            <person name="Kreplak J."/>
            <person name="Mayjonade B."/>
            <person name="Satge C."/>
            <person name="Perez M."/>
            <person name="Cauet S."/>
            <person name="Marande W."/>
            <person name="Chantry-Darmon C."/>
            <person name="Lopez-Roques C."/>
            <person name="Bouchez O."/>
            <person name="Berard A."/>
            <person name="Debelle F."/>
            <person name="Munos S."/>
            <person name="Bendahmane A."/>
            <person name="Berges H."/>
            <person name="Niebel A."/>
            <person name="Buitink J."/>
            <person name="Frugier F."/>
            <person name="Benhamed M."/>
            <person name="Crespi M."/>
            <person name="Gouzy J."/>
            <person name="Gamas P."/>
        </authorList>
    </citation>
    <scope>NUCLEOTIDE SEQUENCE [LARGE SCALE GENOMIC DNA]</scope>
    <source>
        <strain evidence="17">cv. Jemalong A17</strain>
    </source>
</reference>
<evidence type="ECO:0000256" key="9">
    <source>
        <dbReference type="ARBA" id="ARBA00022825"/>
    </source>
</evidence>
<dbReference type="Pfam" id="PF00082">
    <property type="entry name" value="Peptidase_S8"/>
    <property type="match status" value="2"/>
</dbReference>
<dbReference type="PRINTS" id="PR00723">
    <property type="entry name" value="SUBTILISIN"/>
</dbReference>
<name>A0A396H127_MEDTR</name>
<feature type="domain" description="Inhibitor I9" evidence="15">
    <location>
        <begin position="29"/>
        <end position="119"/>
    </location>
</feature>
<keyword evidence="6 12" id="KW-0645">Protease</keyword>
<comment type="caution">
    <text evidence="16">The sequence shown here is derived from an EMBL/GenBank/DDBJ whole genome shotgun (WGS) entry which is preliminary data.</text>
</comment>
<comment type="function">
    <text evidence="1">Required for arbuscular mycorrhiza (AM) development during AM symbiosis with AM fungi (e.g. Glomeromycota intraradices).</text>
</comment>
<dbReference type="PROSITE" id="PS00138">
    <property type="entry name" value="SUBTILASE_SER"/>
    <property type="match status" value="1"/>
</dbReference>
<feature type="signal peptide" evidence="13">
    <location>
        <begin position="1"/>
        <end position="25"/>
    </location>
</feature>
<dbReference type="PANTHER" id="PTHR10795">
    <property type="entry name" value="PROPROTEIN CONVERTASE SUBTILISIN/KEXIN"/>
    <property type="match status" value="1"/>
</dbReference>
<keyword evidence="7 13" id="KW-0732">Signal</keyword>
<keyword evidence="5" id="KW-0964">Secreted</keyword>
<dbReference type="GO" id="GO:0004252">
    <property type="term" value="F:serine-type endopeptidase activity"/>
    <property type="evidence" value="ECO:0007669"/>
    <property type="project" value="UniProtKB-UniRule"/>
</dbReference>
<dbReference type="Gene3D" id="3.30.70.80">
    <property type="entry name" value="Peptidase S8 propeptide/proteinase inhibitor I9"/>
    <property type="match status" value="1"/>
</dbReference>
<evidence type="ECO:0000256" key="5">
    <source>
        <dbReference type="ARBA" id="ARBA00022525"/>
    </source>
</evidence>
<dbReference type="InterPro" id="IPR000209">
    <property type="entry name" value="Peptidase_S8/S53_dom"/>
</dbReference>
<dbReference type="CDD" id="cd04852">
    <property type="entry name" value="Peptidases_S8_3"/>
    <property type="match status" value="1"/>
</dbReference>
<keyword evidence="4" id="KW-0052">Apoplast</keyword>
<evidence type="ECO:0000256" key="1">
    <source>
        <dbReference type="ARBA" id="ARBA00002076"/>
    </source>
</evidence>
<dbReference type="InterPro" id="IPR045051">
    <property type="entry name" value="SBT"/>
</dbReference>
<evidence type="ECO:0000256" key="7">
    <source>
        <dbReference type="ARBA" id="ARBA00022729"/>
    </source>
</evidence>
<dbReference type="InterPro" id="IPR034197">
    <property type="entry name" value="Peptidases_S8_3"/>
</dbReference>
<proteinExistence type="inferred from homology"/>
<dbReference type="InterPro" id="IPR010259">
    <property type="entry name" value="S8pro/Inhibitor_I9"/>
</dbReference>
<evidence type="ECO:0000256" key="13">
    <source>
        <dbReference type="SAM" id="SignalP"/>
    </source>
</evidence>
<comment type="caution">
    <text evidence="12">Lacks conserved residue(s) required for the propagation of feature annotation.</text>
</comment>
<evidence type="ECO:0000256" key="11">
    <source>
        <dbReference type="PIRSR" id="PIRSR615500-1"/>
    </source>
</evidence>
<evidence type="ECO:0000256" key="10">
    <source>
        <dbReference type="ARBA" id="ARBA00023180"/>
    </source>
</evidence>
<feature type="domain" description="Peptidase S8/S53" evidence="14">
    <location>
        <begin position="145"/>
        <end position="590"/>
    </location>
</feature>
<keyword evidence="9 12" id="KW-0720">Serine protease</keyword>
<evidence type="ECO:0000256" key="12">
    <source>
        <dbReference type="PROSITE-ProRule" id="PRU01240"/>
    </source>
</evidence>
<accession>A0A396H127</accession>
<evidence type="ECO:0000313" key="17">
    <source>
        <dbReference type="Proteomes" id="UP000265566"/>
    </source>
</evidence>
<evidence type="ECO:0000259" key="15">
    <source>
        <dbReference type="Pfam" id="PF05922"/>
    </source>
</evidence>
<dbReference type="InterPro" id="IPR037045">
    <property type="entry name" value="S8pro/Inhibitor_I9_sf"/>
</dbReference>
<evidence type="ECO:0000256" key="2">
    <source>
        <dbReference type="ARBA" id="ARBA00004271"/>
    </source>
</evidence>
<dbReference type="CDD" id="cd02120">
    <property type="entry name" value="PA_subtilisin_like"/>
    <property type="match status" value="1"/>
</dbReference>
<dbReference type="GO" id="GO:0006508">
    <property type="term" value="P:proteolysis"/>
    <property type="evidence" value="ECO:0007669"/>
    <property type="project" value="UniProtKB-KW"/>
</dbReference>
<dbReference type="InterPro" id="IPR023828">
    <property type="entry name" value="Peptidase_S8_Ser-AS"/>
</dbReference>
<dbReference type="GO" id="GO:0009609">
    <property type="term" value="P:response to symbiotic bacterium"/>
    <property type="evidence" value="ECO:0007669"/>
    <property type="project" value="UniProtKB-ARBA"/>
</dbReference>
<dbReference type="EC" id="3.4.14.10" evidence="16"/>
<organism evidence="16 17">
    <name type="scientific">Medicago truncatula</name>
    <name type="common">Barrel medic</name>
    <name type="synonym">Medicago tribuloides</name>
    <dbReference type="NCBI Taxonomy" id="3880"/>
    <lineage>
        <taxon>Eukaryota</taxon>
        <taxon>Viridiplantae</taxon>
        <taxon>Streptophyta</taxon>
        <taxon>Embryophyta</taxon>
        <taxon>Tracheophyta</taxon>
        <taxon>Spermatophyta</taxon>
        <taxon>Magnoliopsida</taxon>
        <taxon>eudicotyledons</taxon>
        <taxon>Gunneridae</taxon>
        <taxon>Pentapetalae</taxon>
        <taxon>rosids</taxon>
        <taxon>fabids</taxon>
        <taxon>Fabales</taxon>
        <taxon>Fabaceae</taxon>
        <taxon>Papilionoideae</taxon>
        <taxon>50 kb inversion clade</taxon>
        <taxon>NPAAA clade</taxon>
        <taxon>Hologalegina</taxon>
        <taxon>IRL clade</taxon>
        <taxon>Trifolieae</taxon>
        <taxon>Medicago</taxon>
    </lineage>
</organism>
<dbReference type="GO" id="GO:0008240">
    <property type="term" value="F:tripeptidyl-peptidase activity"/>
    <property type="evidence" value="ECO:0007669"/>
    <property type="project" value="UniProtKB-EC"/>
</dbReference>
<dbReference type="Gramene" id="rna41614">
    <property type="protein sequence ID" value="RHN47059.1"/>
    <property type="gene ID" value="gene41614"/>
</dbReference>
<keyword evidence="8 12" id="KW-0378">Hydrolase</keyword>
<dbReference type="InterPro" id="IPR015500">
    <property type="entry name" value="Peptidase_S8_subtilisin-rel"/>
</dbReference>
<dbReference type="AlphaFoldDB" id="A0A396H127"/>
<dbReference type="FunFam" id="3.30.70.80:FF:000003">
    <property type="entry name" value="Subtilisin-like protease SBT1.9"/>
    <property type="match status" value="1"/>
</dbReference>
<dbReference type="FunFam" id="3.40.50.200:FF:000006">
    <property type="entry name" value="Subtilisin-like protease SBT1.5"/>
    <property type="match status" value="2"/>
</dbReference>
<dbReference type="Proteomes" id="UP000265566">
    <property type="component" value="Chromosome 7"/>
</dbReference>
<comment type="subcellular location">
    <subcellularLocation>
        <location evidence="2">Secreted</location>
        <location evidence="2">Extracellular space</location>
        <location evidence="2">Apoplast</location>
    </subcellularLocation>
</comment>
<dbReference type="EMBL" id="PSQE01000007">
    <property type="protein sequence ID" value="RHN47059.1"/>
    <property type="molecule type" value="Genomic_DNA"/>
</dbReference>
<dbReference type="Gene3D" id="3.50.30.30">
    <property type="match status" value="1"/>
</dbReference>
<dbReference type="GO" id="GO:0009610">
    <property type="term" value="P:response to symbiotic fungus"/>
    <property type="evidence" value="ECO:0007669"/>
    <property type="project" value="UniProtKB-ARBA"/>
</dbReference>
<feature type="chain" id="PRO_5017298607" evidence="13">
    <location>
        <begin position="26"/>
        <end position="860"/>
    </location>
</feature>
<dbReference type="InterPro" id="IPR036852">
    <property type="entry name" value="Peptidase_S8/S53_dom_sf"/>
</dbReference>
<evidence type="ECO:0000256" key="6">
    <source>
        <dbReference type="ARBA" id="ARBA00022670"/>
    </source>
</evidence>
<feature type="domain" description="Peptidase S8/S53" evidence="14">
    <location>
        <begin position="635"/>
        <end position="840"/>
    </location>
</feature>
<evidence type="ECO:0000256" key="8">
    <source>
        <dbReference type="ARBA" id="ARBA00022801"/>
    </source>
</evidence>
<dbReference type="Pfam" id="PF05922">
    <property type="entry name" value="Inhibitor_I9"/>
    <property type="match status" value="1"/>
</dbReference>
<dbReference type="PROSITE" id="PS51892">
    <property type="entry name" value="SUBTILASE"/>
    <property type="match status" value="2"/>
</dbReference>
<dbReference type="SUPFAM" id="SSF52743">
    <property type="entry name" value="Subtilisin-like"/>
    <property type="match status" value="2"/>
</dbReference>
<evidence type="ECO:0000256" key="3">
    <source>
        <dbReference type="ARBA" id="ARBA00011073"/>
    </source>
</evidence>